<dbReference type="RefSeq" id="WP_319945508.1">
    <property type="nucleotide sequence ID" value="NZ_WEGK01000014.1"/>
</dbReference>
<protein>
    <recommendedName>
        <fullName evidence="6">Phage resistance protein</fullName>
    </recommendedName>
</protein>
<keyword evidence="5" id="KW-1185">Reference proteome</keyword>
<sequence>MAPKSGTPKPLLRDLIHIKEHISTSDYVLGLVESVTDPAVFAEAVRDYVITEQLLSNYDQALALIKSALDGRTSKPAYLHGSFGSGKSHFMAVLYALLSNDSAINSAARARAEFAPVLARNEWLRADGRRFLLVPYHMLGARSLEQRVLGGYVEHVRKLDPNVALPQVYRTDALFDTLAGMRARPGGDDFVLQALNSIYESGDGEGDEWGDTTFWTADKLDTAMGAAESYDPGSPLDLVDPKKPEELRAKLVGDASTTLITGFTRDAAEDERSFISLDAGLSVIAEHAKSIGYDGLILFLDELVLWLHTQMHDHKFVARETGKMTNFREGGDTRRAIPIVSFIARQRDPRELLGGEASGAYAAAIHDNLELASGRFDVIELEDRNLPEIAHERLLKPLSAEAQAHIDAAFDVTKRVGPQVWDALLGSDQSTGADETSFKLAYPFSPAFLSTLVHMSIDLQRNRTGLKIMGELLAQRRDNLYLGQLVPLGDLYEVLTAGGDRPFVADKRVMFEAADRLYRNDLRPYLRRLYEVTEDDIDAYLHRPAEMVDVKIVNGCKQFTADNQLLCTLLLSALAPSAPALYDLNARSLGALNHGSITTPIPGAEVGVIANKIREWAGQFAEIKYSDTDANPGVRLELTGVNVDTVLANAGVNNTRANRAALAKRLLIGEFGIDPDTDVSDSHPLRFVWRGSSRSVEVVFGNVRDEDELPDNQLQPYDSTLWRLVIDLPFDEDRRPAREDATRVRDLRAKQLDHPTRTVAWLPDHLSEARWDGFQKLVVIDKAVADRSRFDTQYASHLNADNRTTAWNLLTTQRDTLMNQMRSAFKKAYGLDAKNEIDVQNVFDDHLQPLPEIADLRLPFGSTMHDGIRHLAGSMLAHQYPAHPDFSDEIGSPVRLADAKTVFTHVYSAAQARDGRIEVPSKDRRIMHRIAVPLGLGEQKEVYFELSRRWADDFRRFAATDGVTGDLPVTTLAKWTDRPPRGLDEFLKNLVIAAFAAMDDRVWVRAGVAQDTLPEPSQLKPVDALAKQPLPTESVWNTGRDRFEAIVGSKAPALLRGSMVQQLARRLTAFAREYTESTAALVRQLESHTTFLDLDGSDRLVAARRAAALLAAISVAAEGGSASAKKTVETFAGFDLGETTPPHLGASVKQARPVADALESASWGTLRLYKRLGASGERLLESLRITARTNQFTDDLVAKLTDTADAITAALDTEDPAPTRTQRTTPRPEDVNLDEETVDPPKPADRKARTPARSGSRRFAVGEVRNAIAELEHEVEDLARLEPDARIVLSWEVIE</sequence>
<proteinExistence type="predicted"/>
<name>A0A7K0DCP9_9NOCA</name>
<feature type="region of interest" description="Disordered" evidence="1">
    <location>
        <begin position="1212"/>
        <end position="1258"/>
    </location>
</feature>
<evidence type="ECO:0000313" key="5">
    <source>
        <dbReference type="Proteomes" id="UP000438448"/>
    </source>
</evidence>
<reference evidence="4 5" key="1">
    <citation type="submission" date="2019-10" db="EMBL/GenBank/DDBJ databases">
        <title>Nocardia macrotermitis sp. nov. and Nocardia aurantia sp. nov., isolated from the gut of fungus growing-termite Macrotermes natalensis.</title>
        <authorList>
            <person name="Benndorf R."/>
            <person name="Schwitalla J."/>
            <person name="Martin K."/>
            <person name="De Beer W."/>
            <person name="Kaster A.-K."/>
            <person name="Vollmers J."/>
            <person name="Poulsen M."/>
            <person name="Beemelmanns C."/>
        </authorList>
    </citation>
    <scope>NUCLEOTIDE SEQUENCE [LARGE SCALE GENOMIC DNA]</scope>
    <source>
        <strain evidence="4 5">RB20</strain>
    </source>
</reference>
<feature type="compositionally biased region" description="Low complexity" evidence="1">
    <location>
        <begin position="1212"/>
        <end position="1225"/>
    </location>
</feature>
<dbReference type="Pfam" id="PF26382">
    <property type="entry name" value="BREX_PglY_6th"/>
    <property type="match status" value="1"/>
</dbReference>
<organism evidence="4 5">
    <name type="scientific">Nocardia macrotermitis</name>
    <dbReference type="NCBI Taxonomy" id="2585198"/>
    <lineage>
        <taxon>Bacteria</taxon>
        <taxon>Bacillati</taxon>
        <taxon>Actinomycetota</taxon>
        <taxon>Actinomycetes</taxon>
        <taxon>Mycobacteriales</taxon>
        <taxon>Nocardiaceae</taxon>
        <taxon>Nocardia</taxon>
    </lineage>
</organism>
<evidence type="ECO:0000259" key="2">
    <source>
        <dbReference type="Pfam" id="PF26381"/>
    </source>
</evidence>
<evidence type="ECO:0008006" key="6">
    <source>
        <dbReference type="Google" id="ProtNLM"/>
    </source>
</evidence>
<feature type="domain" description="ATPase PglY 5th" evidence="2">
    <location>
        <begin position="897"/>
        <end position="996"/>
    </location>
</feature>
<evidence type="ECO:0000259" key="3">
    <source>
        <dbReference type="Pfam" id="PF26382"/>
    </source>
</evidence>
<dbReference type="InterPro" id="IPR058748">
    <property type="entry name" value="PglY_5th"/>
</dbReference>
<accession>A0A7K0DCP9</accession>
<dbReference type="Pfam" id="PF26381">
    <property type="entry name" value="BREX_PglY_5th"/>
    <property type="match status" value="1"/>
</dbReference>
<gene>
    <name evidence="4" type="ORF">NRB20_57720</name>
</gene>
<dbReference type="InterPro" id="IPR058747">
    <property type="entry name" value="PglY_C"/>
</dbReference>
<evidence type="ECO:0000313" key="4">
    <source>
        <dbReference type="EMBL" id="MQY22654.1"/>
    </source>
</evidence>
<feature type="domain" description="ATPase PglY C-terminal" evidence="3">
    <location>
        <begin position="1040"/>
        <end position="1214"/>
    </location>
</feature>
<comment type="caution">
    <text evidence="4">The sequence shown here is derived from an EMBL/GenBank/DDBJ whole genome shotgun (WGS) entry which is preliminary data.</text>
</comment>
<evidence type="ECO:0000256" key="1">
    <source>
        <dbReference type="SAM" id="MobiDB-lite"/>
    </source>
</evidence>
<dbReference type="EMBL" id="WEGK01000014">
    <property type="protein sequence ID" value="MQY22654.1"/>
    <property type="molecule type" value="Genomic_DNA"/>
</dbReference>
<dbReference type="Proteomes" id="UP000438448">
    <property type="component" value="Unassembled WGS sequence"/>
</dbReference>